<dbReference type="AlphaFoldDB" id="A0A7W7HW47"/>
<feature type="compositionally biased region" description="Basic and acidic residues" evidence="1">
    <location>
        <begin position="1"/>
        <end position="31"/>
    </location>
</feature>
<feature type="region of interest" description="Disordered" evidence="1">
    <location>
        <begin position="1"/>
        <end position="64"/>
    </location>
</feature>
<feature type="compositionally biased region" description="Basic residues" evidence="1">
    <location>
        <begin position="32"/>
        <end position="41"/>
    </location>
</feature>
<keyword evidence="3" id="KW-1185">Reference proteome</keyword>
<accession>A0A7W7HW47</accession>
<evidence type="ECO:0000313" key="3">
    <source>
        <dbReference type="Proteomes" id="UP000578112"/>
    </source>
</evidence>
<dbReference type="RefSeq" id="WP_184992565.1">
    <property type="nucleotide sequence ID" value="NZ_BOMK01000002.1"/>
</dbReference>
<dbReference type="InterPro" id="IPR022062">
    <property type="entry name" value="DUF3618"/>
</dbReference>
<comment type="caution">
    <text evidence="2">The sequence shown here is derived from an EMBL/GenBank/DDBJ whole genome shotgun (WGS) entry which is preliminary data.</text>
</comment>
<dbReference type="PANTHER" id="PTHR47372:SF11">
    <property type="entry name" value="RE19971P"/>
    <property type="match status" value="1"/>
</dbReference>
<feature type="region of interest" description="Disordered" evidence="1">
    <location>
        <begin position="148"/>
        <end position="196"/>
    </location>
</feature>
<evidence type="ECO:0000313" key="2">
    <source>
        <dbReference type="EMBL" id="MBB4761866.1"/>
    </source>
</evidence>
<dbReference type="Gene3D" id="1.20.120.20">
    <property type="entry name" value="Apolipoprotein"/>
    <property type="match status" value="1"/>
</dbReference>
<gene>
    <name evidence="2" type="ORF">BJ971_002422</name>
</gene>
<organism evidence="2 3">
    <name type="scientific">Actinoplanes digitatis</name>
    <dbReference type="NCBI Taxonomy" id="1868"/>
    <lineage>
        <taxon>Bacteria</taxon>
        <taxon>Bacillati</taxon>
        <taxon>Actinomycetota</taxon>
        <taxon>Actinomycetes</taxon>
        <taxon>Micromonosporales</taxon>
        <taxon>Micromonosporaceae</taxon>
        <taxon>Actinoplanes</taxon>
    </lineage>
</organism>
<proteinExistence type="predicted"/>
<dbReference type="Pfam" id="PF12277">
    <property type="entry name" value="DUF3618"/>
    <property type="match status" value="1"/>
</dbReference>
<reference evidence="2 3" key="1">
    <citation type="submission" date="2020-08" db="EMBL/GenBank/DDBJ databases">
        <title>Sequencing the genomes of 1000 actinobacteria strains.</title>
        <authorList>
            <person name="Klenk H.-P."/>
        </authorList>
    </citation>
    <scope>NUCLEOTIDE SEQUENCE [LARGE SCALE GENOMIC DNA]</scope>
    <source>
        <strain evidence="2 3">DSM 43149</strain>
    </source>
</reference>
<dbReference type="PANTHER" id="PTHR47372">
    <property type="entry name" value="DAUER UP-REGULATED-RELATED"/>
    <property type="match status" value="1"/>
</dbReference>
<protein>
    <submittedName>
        <fullName evidence="2">Uncharacterized protein YjbJ (UPF0337 family)</fullName>
    </submittedName>
</protein>
<evidence type="ECO:0000256" key="1">
    <source>
        <dbReference type="SAM" id="MobiDB-lite"/>
    </source>
</evidence>
<dbReference type="Proteomes" id="UP000578112">
    <property type="component" value="Unassembled WGS sequence"/>
</dbReference>
<dbReference type="EMBL" id="JACHNH010000001">
    <property type="protein sequence ID" value="MBB4761866.1"/>
    <property type="molecule type" value="Genomic_DNA"/>
</dbReference>
<name>A0A7W7HW47_9ACTN</name>
<sequence>MAQEPERMREQIESTRAELTRDVDRLADRTSPRRVAKRRWSAVKEKVMGTPGYGGGATGTVKDKASRLGDKAGDAAHGAVDSVKAAPHQVAQQARGNPIAAGVIAFGVGLLAASLIPPTELEKHAGQQIKENTGDLTDKVRETAMEMKDDLSGPVQEAVGQVKETAKDAASTTRDEAKSSAQDAADEAKHAARQTR</sequence>